<sequence length="70" mass="8364">LFKHLISSHSFDEKKKQVIFMYIKSCLHYGFGDFSSPHITLRTGPYPGTTHWNLIFFPYLLMFKFLFVFP</sequence>
<keyword evidence="1" id="KW-0812">Transmembrane</keyword>
<evidence type="ECO:0000313" key="2">
    <source>
        <dbReference type="EMBL" id="KAJ9577202.1"/>
    </source>
</evidence>
<name>A0AAD7ZBM2_DIPPU</name>
<accession>A0AAD7ZBM2</accession>
<keyword evidence="3" id="KW-1185">Reference proteome</keyword>
<proteinExistence type="predicted"/>
<evidence type="ECO:0000256" key="1">
    <source>
        <dbReference type="SAM" id="Phobius"/>
    </source>
</evidence>
<feature type="transmembrane region" description="Helical" evidence="1">
    <location>
        <begin position="51"/>
        <end position="69"/>
    </location>
</feature>
<dbReference type="Proteomes" id="UP001233999">
    <property type="component" value="Unassembled WGS sequence"/>
</dbReference>
<reference evidence="2" key="2">
    <citation type="submission" date="2023-05" db="EMBL/GenBank/DDBJ databases">
        <authorList>
            <person name="Fouks B."/>
        </authorList>
    </citation>
    <scope>NUCLEOTIDE SEQUENCE</scope>
    <source>
        <strain evidence="2">Stay&amp;Tobe</strain>
        <tissue evidence="2">Testes</tissue>
    </source>
</reference>
<dbReference type="EMBL" id="JASPKZ010009370">
    <property type="protein sequence ID" value="KAJ9577202.1"/>
    <property type="molecule type" value="Genomic_DNA"/>
</dbReference>
<feature type="non-terminal residue" evidence="2">
    <location>
        <position position="70"/>
    </location>
</feature>
<gene>
    <name evidence="2" type="ORF">L9F63_006176</name>
</gene>
<protein>
    <submittedName>
        <fullName evidence="2">Uncharacterized protein</fullName>
    </submittedName>
</protein>
<reference evidence="2" key="1">
    <citation type="journal article" date="2023" name="IScience">
        <title>Live-bearing cockroach genome reveals convergent evolutionary mechanisms linked to viviparity in insects and beyond.</title>
        <authorList>
            <person name="Fouks B."/>
            <person name="Harrison M.C."/>
            <person name="Mikhailova A.A."/>
            <person name="Marchal E."/>
            <person name="English S."/>
            <person name="Carruthers M."/>
            <person name="Jennings E.C."/>
            <person name="Chiamaka E.L."/>
            <person name="Frigard R.A."/>
            <person name="Pippel M."/>
            <person name="Attardo G.M."/>
            <person name="Benoit J.B."/>
            <person name="Bornberg-Bauer E."/>
            <person name="Tobe S.S."/>
        </authorList>
    </citation>
    <scope>NUCLEOTIDE SEQUENCE</scope>
    <source>
        <strain evidence="2">Stay&amp;Tobe</strain>
    </source>
</reference>
<keyword evidence="1" id="KW-1133">Transmembrane helix</keyword>
<organism evidence="2 3">
    <name type="scientific">Diploptera punctata</name>
    <name type="common">Pacific beetle cockroach</name>
    <dbReference type="NCBI Taxonomy" id="6984"/>
    <lineage>
        <taxon>Eukaryota</taxon>
        <taxon>Metazoa</taxon>
        <taxon>Ecdysozoa</taxon>
        <taxon>Arthropoda</taxon>
        <taxon>Hexapoda</taxon>
        <taxon>Insecta</taxon>
        <taxon>Pterygota</taxon>
        <taxon>Neoptera</taxon>
        <taxon>Polyneoptera</taxon>
        <taxon>Dictyoptera</taxon>
        <taxon>Blattodea</taxon>
        <taxon>Blaberoidea</taxon>
        <taxon>Blaberidae</taxon>
        <taxon>Diplopterinae</taxon>
        <taxon>Diploptera</taxon>
    </lineage>
</organism>
<dbReference type="AlphaFoldDB" id="A0AAD7ZBM2"/>
<evidence type="ECO:0000313" key="3">
    <source>
        <dbReference type="Proteomes" id="UP001233999"/>
    </source>
</evidence>
<feature type="non-terminal residue" evidence="2">
    <location>
        <position position="1"/>
    </location>
</feature>
<keyword evidence="1" id="KW-0472">Membrane</keyword>
<comment type="caution">
    <text evidence="2">The sequence shown here is derived from an EMBL/GenBank/DDBJ whole genome shotgun (WGS) entry which is preliminary data.</text>
</comment>